<dbReference type="HOGENOM" id="CLU_2267368_0_0_1"/>
<dbReference type="EMBL" id="KI393256">
    <property type="protein sequence ID" value="ERN08566.1"/>
    <property type="molecule type" value="Genomic_DNA"/>
</dbReference>
<keyword evidence="2" id="KW-1185">Reference proteome</keyword>
<dbReference type="Proteomes" id="UP000017836">
    <property type="component" value="Unassembled WGS sequence"/>
</dbReference>
<evidence type="ECO:0000313" key="2">
    <source>
        <dbReference type="Proteomes" id="UP000017836"/>
    </source>
</evidence>
<proteinExistence type="predicted"/>
<dbReference type="AlphaFoldDB" id="W1PLK9"/>
<protein>
    <submittedName>
        <fullName evidence="1">Uncharacterized protein</fullName>
    </submittedName>
</protein>
<evidence type="ECO:0000313" key="1">
    <source>
        <dbReference type="EMBL" id="ERN08566.1"/>
    </source>
</evidence>
<dbReference type="Gramene" id="ERN08566">
    <property type="protein sequence ID" value="ERN08566"/>
    <property type="gene ID" value="AMTR_s00017p00117450"/>
</dbReference>
<reference evidence="2" key="1">
    <citation type="journal article" date="2013" name="Science">
        <title>The Amborella genome and the evolution of flowering plants.</title>
        <authorList>
            <consortium name="Amborella Genome Project"/>
        </authorList>
    </citation>
    <scope>NUCLEOTIDE SEQUENCE [LARGE SCALE GENOMIC DNA]</scope>
</reference>
<name>W1PLK9_AMBTC</name>
<sequence>MKLLASELIKEIIFCLFHSLLCHHYILANAPDDLLVPNKHDEPEKPSKMELSKVRTCREEWTTSNKPMFFIHYILNLKDLLWLPIGSSTDILEGKCVSEILAR</sequence>
<accession>W1PLK9</accession>
<gene>
    <name evidence="1" type="ORF">AMTR_s00017p00117450</name>
</gene>
<organism evidence="1 2">
    <name type="scientific">Amborella trichopoda</name>
    <dbReference type="NCBI Taxonomy" id="13333"/>
    <lineage>
        <taxon>Eukaryota</taxon>
        <taxon>Viridiplantae</taxon>
        <taxon>Streptophyta</taxon>
        <taxon>Embryophyta</taxon>
        <taxon>Tracheophyta</taxon>
        <taxon>Spermatophyta</taxon>
        <taxon>Magnoliopsida</taxon>
        <taxon>Amborellales</taxon>
        <taxon>Amborellaceae</taxon>
        <taxon>Amborella</taxon>
    </lineage>
</organism>